<dbReference type="SUPFAM" id="SSF55120">
    <property type="entry name" value="Pseudouridine synthase"/>
    <property type="match status" value="1"/>
</dbReference>
<dbReference type="RefSeq" id="WP_347980351.1">
    <property type="nucleotide sequence ID" value="NZ_CP154878.1"/>
</dbReference>
<dbReference type="GO" id="GO:0009982">
    <property type="term" value="F:pseudouridine synthase activity"/>
    <property type="evidence" value="ECO:0007669"/>
    <property type="project" value="InterPro"/>
</dbReference>
<dbReference type="AlphaFoldDB" id="A0AAU7C2K8"/>
<dbReference type="InterPro" id="IPR050188">
    <property type="entry name" value="RluA_PseudoU_synthase"/>
</dbReference>
<name>A0AAU7C2K8_9LACO</name>
<dbReference type="EMBL" id="CP154878">
    <property type="protein sequence ID" value="XBG95336.1"/>
    <property type="molecule type" value="Genomic_DNA"/>
</dbReference>
<feature type="active site" evidence="3">
    <location>
        <position position="134"/>
    </location>
</feature>
<sequence>MENTWIYRGQEPIKIKKYLQTLGMGHRMFNDIKNGAGEFQVDHRTVRPTTKILPNQPLTIKVVPEFPNPDVQPSHGALEIVFEDANWLVVNKPAGLASIPGPTTGDDTLLNRVTGYLMDQDSPDQRPHLITRLDRFTSGLLLAAKHQVAVSMISQQVQQHRMVKEYQAIVEGVLKNGHGLIEEPIARVAGQARREVSADGQPARTEYWVEERGDDWTLVRVRLHTGRTHQIRVHFSYLGHPLLGDHLYGGQTAQFDHQLLCASHIAFDDPFTLQHRDFTIELPATFAQAMAR</sequence>
<reference evidence="6 8" key="2">
    <citation type="submission" date="2024-04" db="EMBL/GenBank/DDBJ databases">
        <title>Limosilactobacillus allomucosae sp. nov., a novel species isolated from wild boar faecal samples as potential probiotics for domestic pigs.</title>
        <authorList>
            <person name="Chen B."/>
        </authorList>
    </citation>
    <scope>NUCLEOTIDE SEQUENCE [LARGE SCALE GENOMIC DNA]</scope>
    <source>
        <strain evidence="6 8">WILCCON 0055</strain>
    </source>
</reference>
<dbReference type="EC" id="5.4.99.-" evidence="4"/>
<dbReference type="Gene3D" id="3.30.2350.10">
    <property type="entry name" value="Pseudouridine synthase"/>
    <property type="match status" value="1"/>
</dbReference>
<dbReference type="GO" id="GO:0000455">
    <property type="term" value="P:enzyme-directed rRNA pseudouridine synthesis"/>
    <property type="evidence" value="ECO:0007669"/>
    <property type="project" value="TreeGrafter"/>
</dbReference>
<proteinExistence type="inferred from homology"/>
<dbReference type="GO" id="GO:0003723">
    <property type="term" value="F:RNA binding"/>
    <property type="evidence" value="ECO:0007669"/>
    <property type="project" value="InterPro"/>
</dbReference>
<dbReference type="InterPro" id="IPR020103">
    <property type="entry name" value="PsdUridine_synth_cat_dom_sf"/>
</dbReference>
<organism evidence="7">
    <name type="scientific">Limosilactobacillus allomucosae</name>
    <dbReference type="NCBI Taxonomy" id="3142938"/>
    <lineage>
        <taxon>Bacteria</taxon>
        <taxon>Bacillati</taxon>
        <taxon>Bacillota</taxon>
        <taxon>Bacilli</taxon>
        <taxon>Lactobacillales</taxon>
        <taxon>Lactobacillaceae</taxon>
        <taxon>Limosilactobacillus</taxon>
    </lineage>
</organism>
<accession>A0AAU7C2K8</accession>
<comment type="similarity">
    <text evidence="2 4">Belongs to the pseudouridine synthase RluA family.</text>
</comment>
<evidence type="ECO:0000256" key="3">
    <source>
        <dbReference type="PIRSR" id="PIRSR606225-1"/>
    </source>
</evidence>
<dbReference type="InterPro" id="IPR006225">
    <property type="entry name" value="PsdUridine_synth_RluC/D"/>
</dbReference>
<dbReference type="EMBL" id="JBCNVT010000001">
    <property type="protein sequence ID" value="MEO5286814.1"/>
    <property type="molecule type" value="Genomic_DNA"/>
</dbReference>
<feature type="domain" description="Pseudouridine synthase RsuA/RluA-like" evidence="5">
    <location>
        <begin position="86"/>
        <end position="236"/>
    </location>
</feature>
<protein>
    <recommendedName>
        <fullName evidence="4">Pseudouridine synthase</fullName>
        <ecNumber evidence="4">5.4.99.-</ecNumber>
    </recommendedName>
</protein>
<evidence type="ECO:0000259" key="5">
    <source>
        <dbReference type="Pfam" id="PF00849"/>
    </source>
</evidence>
<evidence type="ECO:0000256" key="1">
    <source>
        <dbReference type="ARBA" id="ARBA00000073"/>
    </source>
</evidence>
<dbReference type="KEGG" id="lalo:ABC765_09880"/>
<dbReference type="PANTHER" id="PTHR21600">
    <property type="entry name" value="MITOCHONDRIAL RNA PSEUDOURIDINE SYNTHASE"/>
    <property type="match status" value="1"/>
</dbReference>
<dbReference type="Proteomes" id="UP001456307">
    <property type="component" value="Unassembled WGS sequence"/>
</dbReference>
<evidence type="ECO:0000313" key="8">
    <source>
        <dbReference type="Proteomes" id="UP001456307"/>
    </source>
</evidence>
<gene>
    <name evidence="6" type="ORF">AAVZ08_09620</name>
    <name evidence="7" type="ORF">ABC765_09880</name>
</gene>
<dbReference type="PANTHER" id="PTHR21600:SF87">
    <property type="entry name" value="RNA PSEUDOURIDYLATE SYNTHASE DOMAIN-CONTAINING PROTEIN 1"/>
    <property type="match status" value="1"/>
</dbReference>
<evidence type="ECO:0000256" key="4">
    <source>
        <dbReference type="RuleBase" id="RU362028"/>
    </source>
</evidence>
<dbReference type="InterPro" id="IPR006145">
    <property type="entry name" value="PsdUridine_synth_RsuA/RluA"/>
</dbReference>
<evidence type="ECO:0000313" key="7">
    <source>
        <dbReference type="EMBL" id="XBG95336.1"/>
    </source>
</evidence>
<dbReference type="InterPro" id="IPR006224">
    <property type="entry name" value="PsdUridine_synth_RluA-like_CS"/>
</dbReference>
<dbReference type="PROSITE" id="PS01129">
    <property type="entry name" value="PSI_RLU"/>
    <property type="match status" value="1"/>
</dbReference>
<dbReference type="CDD" id="cd02869">
    <property type="entry name" value="PseudoU_synth_RluA_like"/>
    <property type="match status" value="1"/>
</dbReference>
<dbReference type="Pfam" id="PF00849">
    <property type="entry name" value="PseudoU_synth_2"/>
    <property type="match status" value="1"/>
</dbReference>
<comment type="catalytic activity">
    <reaction evidence="1 4">
        <text>a uridine in RNA = a pseudouridine in RNA</text>
        <dbReference type="Rhea" id="RHEA:48348"/>
        <dbReference type="Rhea" id="RHEA-COMP:12068"/>
        <dbReference type="Rhea" id="RHEA-COMP:12069"/>
        <dbReference type="ChEBI" id="CHEBI:65314"/>
        <dbReference type="ChEBI" id="CHEBI:65315"/>
    </reaction>
</comment>
<dbReference type="GO" id="GO:0140098">
    <property type="term" value="F:catalytic activity, acting on RNA"/>
    <property type="evidence" value="ECO:0007669"/>
    <property type="project" value="UniProtKB-ARBA"/>
</dbReference>
<evidence type="ECO:0000313" key="6">
    <source>
        <dbReference type="EMBL" id="MEO5286814.1"/>
    </source>
</evidence>
<comment type="function">
    <text evidence="4">Responsible for synthesis of pseudouridine from uracil.</text>
</comment>
<evidence type="ECO:0000256" key="2">
    <source>
        <dbReference type="ARBA" id="ARBA00010876"/>
    </source>
</evidence>
<dbReference type="NCBIfam" id="TIGR00005">
    <property type="entry name" value="rluA_subfam"/>
    <property type="match status" value="1"/>
</dbReference>
<reference evidence="7" key="1">
    <citation type="submission" date="2024-04" db="EMBL/GenBank/DDBJ databases">
        <title>Limosilactobacillus allomucosae sp. nov., a novel species isolated from wild boar faecal samples as a potential probiotics for domestic pigs.</title>
        <authorList>
            <person name="Chen B."/>
        </authorList>
    </citation>
    <scope>NUCLEOTIDE SEQUENCE</scope>
    <source>
        <strain evidence="7">WILCCON 0051</strain>
    </source>
</reference>
<keyword evidence="4 7" id="KW-0413">Isomerase</keyword>
<keyword evidence="8" id="KW-1185">Reference proteome</keyword>